<evidence type="ECO:0000313" key="4">
    <source>
        <dbReference type="EMBL" id="SFU55483.1"/>
    </source>
</evidence>
<reference evidence="4 5" key="1">
    <citation type="submission" date="2016-10" db="EMBL/GenBank/DDBJ databases">
        <authorList>
            <person name="de Groot N.N."/>
        </authorList>
    </citation>
    <scope>NUCLEOTIDE SEQUENCE [LARGE SCALE GENOMIC DNA]</scope>
    <source>
        <strain evidence="4 5">KHGC13</strain>
    </source>
</reference>
<gene>
    <name evidence="4" type="ORF">SAMN05216508_1122</name>
</gene>
<dbReference type="InterPro" id="IPR000415">
    <property type="entry name" value="Nitroreductase-like"/>
</dbReference>
<dbReference type="PANTHER" id="PTHR43673">
    <property type="entry name" value="NAD(P)H NITROREDUCTASE YDGI-RELATED"/>
    <property type="match status" value="1"/>
</dbReference>
<dbReference type="InterPro" id="IPR029479">
    <property type="entry name" value="Nitroreductase"/>
</dbReference>
<dbReference type="Gene3D" id="3.40.109.10">
    <property type="entry name" value="NADH Oxidase"/>
    <property type="match status" value="1"/>
</dbReference>
<dbReference type="PANTHER" id="PTHR43673:SF10">
    <property type="entry name" value="NADH DEHYDROGENASE_NAD(P)H NITROREDUCTASE XCC3605-RELATED"/>
    <property type="match status" value="1"/>
</dbReference>
<evidence type="ECO:0000256" key="1">
    <source>
        <dbReference type="ARBA" id="ARBA00007118"/>
    </source>
</evidence>
<evidence type="ECO:0000256" key="2">
    <source>
        <dbReference type="ARBA" id="ARBA00023002"/>
    </source>
</evidence>
<dbReference type="Pfam" id="PF00881">
    <property type="entry name" value="Nitroreductase"/>
    <property type="match status" value="2"/>
</dbReference>
<dbReference type="AlphaFoldDB" id="A0A1I7H476"/>
<evidence type="ECO:0000259" key="3">
    <source>
        <dbReference type="Pfam" id="PF00881"/>
    </source>
</evidence>
<protein>
    <submittedName>
        <fullName evidence="4">Nitroreductase</fullName>
    </submittedName>
</protein>
<feature type="domain" description="Nitroreductase" evidence="3">
    <location>
        <begin position="69"/>
        <end position="160"/>
    </location>
</feature>
<name>A0A1I7H476_9FIRM</name>
<organism evidence="4 5">
    <name type="scientific">Eubacterium pyruvativorans</name>
    <dbReference type="NCBI Taxonomy" id="155865"/>
    <lineage>
        <taxon>Bacteria</taxon>
        <taxon>Bacillati</taxon>
        <taxon>Bacillota</taxon>
        <taxon>Clostridia</taxon>
        <taxon>Eubacteriales</taxon>
        <taxon>Eubacteriaceae</taxon>
        <taxon>Eubacterium</taxon>
    </lineage>
</organism>
<feature type="domain" description="Nitroreductase" evidence="3">
    <location>
        <begin position="7"/>
        <end position="67"/>
    </location>
</feature>
<dbReference type="GO" id="GO:0016491">
    <property type="term" value="F:oxidoreductase activity"/>
    <property type="evidence" value="ECO:0007669"/>
    <property type="project" value="UniProtKB-KW"/>
</dbReference>
<dbReference type="EMBL" id="FPBT01000012">
    <property type="protein sequence ID" value="SFU55483.1"/>
    <property type="molecule type" value="Genomic_DNA"/>
</dbReference>
<keyword evidence="2" id="KW-0560">Oxidoreductase</keyword>
<accession>A0A1I7H476</accession>
<dbReference type="OrthoDB" id="9812105at2"/>
<dbReference type="STRING" id="155865.SAMN05216515_11357"/>
<proteinExistence type="inferred from homology"/>
<comment type="similarity">
    <text evidence="1">Belongs to the nitroreductase family.</text>
</comment>
<dbReference type="Proteomes" id="UP000198817">
    <property type="component" value="Unassembled WGS sequence"/>
</dbReference>
<dbReference type="SUPFAM" id="SSF55469">
    <property type="entry name" value="FMN-dependent nitroreductase-like"/>
    <property type="match status" value="1"/>
</dbReference>
<sequence>METKNCIETRRSIRKFTDQKIPAEVLRELIRLASFSPSWKNTQTVRYYAVTDRKVMDKLANECVMNFPGNKKIIDGAPMVIAVATKHGRSGFERDGSFSTSKGEHWESFDAGIATQTLCLAANELGLGTVIMGIFDADLVAEAIDLPEGQRISALVGIGYPDIAPEMPPRKSVDDLLTVIE</sequence>
<keyword evidence="5" id="KW-1185">Reference proteome</keyword>
<dbReference type="RefSeq" id="WP_090471201.1">
    <property type="nucleotide sequence ID" value="NZ_CACWQI010000044.1"/>
</dbReference>
<evidence type="ECO:0000313" key="5">
    <source>
        <dbReference type="Proteomes" id="UP000198817"/>
    </source>
</evidence>